<dbReference type="STRING" id="7719.ENSCINP00000023619"/>
<dbReference type="Proteomes" id="UP000008144">
    <property type="component" value="Chromosome 3"/>
</dbReference>
<reference evidence="3" key="1">
    <citation type="journal article" date="2002" name="Science">
        <title>The draft genome of Ciona intestinalis: insights into chordate and vertebrate origins.</title>
        <authorList>
            <person name="Dehal P."/>
            <person name="Satou Y."/>
            <person name="Campbell R.K."/>
            <person name="Chapman J."/>
            <person name="Degnan B."/>
            <person name="De Tomaso A."/>
            <person name="Davidson B."/>
            <person name="Di Gregorio A."/>
            <person name="Gelpke M."/>
            <person name="Goodstein D.M."/>
            <person name="Harafuji N."/>
            <person name="Hastings K.E."/>
            <person name="Ho I."/>
            <person name="Hotta K."/>
            <person name="Huang W."/>
            <person name="Kawashima T."/>
            <person name="Lemaire P."/>
            <person name="Martinez D."/>
            <person name="Meinertzhagen I.A."/>
            <person name="Necula S."/>
            <person name="Nonaka M."/>
            <person name="Putnam N."/>
            <person name="Rash S."/>
            <person name="Saiga H."/>
            <person name="Satake M."/>
            <person name="Terry A."/>
            <person name="Yamada L."/>
            <person name="Wang H.G."/>
            <person name="Awazu S."/>
            <person name="Azumi K."/>
            <person name="Boore J."/>
            <person name="Branno M."/>
            <person name="Chin-Bow S."/>
            <person name="DeSantis R."/>
            <person name="Doyle S."/>
            <person name="Francino P."/>
            <person name="Keys D.N."/>
            <person name="Haga S."/>
            <person name="Hayashi H."/>
            <person name="Hino K."/>
            <person name="Imai K.S."/>
            <person name="Inaba K."/>
            <person name="Kano S."/>
            <person name="Kobayashi K."/>
            <person name="Kobayashi M."/>
            <person name="Lee B.I."/>
            <person name="Makabe K.W."/>
            <person name="Manohar C."/>
            <person name="Matassi G."/>
            <person name="Medina M."/>
            <person name="Mochizuki Y."/>
            <person name="Mount S."/>
            <person name="Morishita T."/>
            <person name="Miura S."/>
            <person name="Nakayama A."/>
            <person name="Nishizaka S."/>
            <person name="Nomoto H."/>
            <person name="Ohta F."/>
            <person name="Oishi K."/>
            <person name="Rigoutsos I."/>
            <person name="Sano M."/>
            <person name="Sasaki A."/>
            <person name="Sasakura Y."/>
            <person name="Shoguchi E."/>
            <person name="Shin-i T."/>
            <person name="Spagnuolo A."/>
            <person name="Stainier D."/>
            <person name="Suzuki M.M."/>
            <person name="Tassy O."/>
            <person name="Takatori N."/>
            <person name="Tokuoka M."/>
            <person name="Yagi K."/>
            <person name="Yoshizaki F."/>
            <person name="Wada S."/>
            <person name="Zhang C."/>
            <person name="Hyatt P.D."/>
            <person name="Larimer F."/>
            <person name="Detter C."/>
            <person name="Doggett N."/>
            <person name="Glavina T."/>
            <person name="Hawkins T."/>
            <person name="Richardson P."/>
            <person name="Lucas S."/>
            <person name="Kohara Y."/>
            <person name="Levine M."/>
            <person name="Satoh N."/>
            <person name="Rokhsar D.S."/>
        </authorList>
    </citation>
    <scope>NUCLEOTIDE SEQUENCE [LARGE SCALE GENOMIC DNA]</scope>
</reference>
<protein>
    <recommendedName>
        <fullName evidence="4">C2 domain-containing protein</fullName>
    </recommendedName>
</protein>
<dbReference type="SUPFAM" id="SSF49562">
    <property type="entry name" value="C2 domain (Calcium/lipid-binding domain, CaLB)"/>
    <property type="match status" value="1"/>
</dbReference>
<dbReference type="GeneTree" id="ENSGT01120000272488"/>
<evidence type="ECO:0000256" key="1">
    <source>
        <dbReference type="SAM" id="MobiDB-lite"/>
    </source>
</evidence>
<evidence type="ECO:0008006" key="4">
    <source>
        <dbReference type="Google" id="ProtNLM"/>
    </source>
</evidence>
<sequence length="212" mass="23812">MSYLSSSSSSSDFTDSDFSTPGTTRRRRYGRIYESDTSSEDSWSDDTSDEMTKRVRFCSPLPRSNNGCNIRTQRIPVSADISSPATRTDIGSGFGDRGQLKLVICGTARKLTVTFLGVRSLHKSYTRSGSYPHYIYLKISLSPDTENRVRHKTSPKCLTSDTLSVHESFSFDITRRDIGKRILISAWSKCEAYDRSMFIGCMSFGVKRIVSN</sequence>
<reference evidence="2" key="2">
    <citation type="journal article" date="2008" name="Genome Biol.">
        <title>Improved genome assembly and evidence-based global gene model set for the chordate Ciona intestinalis: new insight into intron and operon populations.</title>
        <authorList>
            <person name="Satou Y."/>
            <person name="Mineta K."/>
            <person name="Ogasawara M."/>
            <person name="Sasakura Y."/>
            <person name="Shoguchi E."/>
            <person name="Ueno K."/>
            <person name="Yamada L."/>
            <person name="Matsumoto J."/>
            <person name="Wasserscheid J."/>
            <person name="Dewar K."/>
            <person name="Wiley G.B."/>
            <person name="Macmil S.L."/>
            <person name="Roe B.A."/>
            <person name="Zeller R.W."/>
            <person name="Hastings K.E."/>
            <person name="Lemaire P."/>
            <person name="Lindquist E."/>
            <person name="Endo T."/>
            <person name="Hotta K."/>
            <person name="Inaba K."/>
        </authorList>
    </citation>
    <scope>NUCLEOTIDE SEQUENCE [LARGE SCALE GENOMIC DNA]</scope>
    <source>
        <strain evidence="2">wild type</strain>
    </source>
</reference>
<dbReference type="InParanoid" id="F7AT57"/>
<name>F7AT57_CIOIN</name>
<organism evidence="2 3">
    <name type="scientific">Ciona intestinalis</name>
    <name type="common">Transparent sea squirt</name>
    <name type="synonym">Ascidia intestinalis</name>
    <dbReference type="NCBI Taxonomy" id="7719"/>
    <lineage>
        <taxon>Eukaryota</taxon>
        <taxon>Metazoa</taxon>
        <taxon>Chordata</taxon>
        <taxon>Tunicata</taxon>
        <taxon>Ascidiacea</taxon>
        <taxon>Phlebobranchia</taxon>
        <taxon>Cionidae</taxon>
        <taxon>Ciona</taxon>
    </lineage>
</organism>
<dbReference type="EMBL" id="EAAA01001728">
    <property type="status" value="NOT_ANNOTATED_CDS"/>
    <property type="molecule type" value="Genomic_DNA"/>
</dbReference>
<dbReference type="HOGENOM" id="CLU_1302152_0_0_1"/>
<evidence type="ECO:0000313" key="2">
    <source>
        <dbReference type="Ensembl" id="ENSCINP00000023619.2"/>
    </source>
</evidence>
<dbReference type="Ensembl" id="ENSCINT00000023865.2">
    <property type="protein sequence ID" value="ENSCINP00000023619.2"/>
    <property type="gene ID" value="ENSCING00000012723.2"/>
</dbReference>
<reference evidence="2" key="3">
    <citation type="submission" date="2025-08" db="UniProtKB">
        <authorList>
            <consortium name="Ensembl"/>
        </authorList>
    </citation>
    <scope>IDENTIFICATION</scope>
</reference>
<feature type="compositionally biased region" description="Low complexity" evidence="1">
    <location>
        <begin position="1"/>
        <end position="23"/>
    </location>
</feature>
<proteinExistence type="predicted"/>
<dbReference type="AlphaFoldDB" id="F7AT57"/>
<reference evidence="2" key="4">
    <citation type="submission" date="2025-09" db="UniProtKB">
        <authorList>
            <consortium name="Ensembl"/>
        </authorList>
    </citation>
    <scope>IDENTIFICATION</scope>
</reference>
<accession>F7AT57</accession>
<feature type="compositionally biased region" description="Acidic residues" evidence="1">
    <location>
        <begin position="37"/>
        <end position="47"/>
    </location>
</feature>
<evidence type="ECO:0000313" key="3">
    <source>
        <dbReference type="Proteomes" id="UP000008144"/>
    </source>
</evidence>
<dbReference type="InterPro" id="IPR035892">
    <property type="entry name" value="C2_domain_sf"/>
</dbReference>
<feature type="region of interest" description="Disordered" evidence="1">
    <location>
        <begin position="1"/>
        <end position="47"/>
    </location>
</feature>
<dbReference type="Gene3D" id="2.60.40.150">
    <property type="entry name" value="C2 domain"/>
    <property type="match status" value="1"/>
</dbReference>
<keyword evidence="3" id="KW-1185">Reference proteome</keyword>